<name>A0A192C9B2_ECO25</name>
<sequence>MLVMMASLASVNPYSGGAQPVRVNHYLNAHHAEISSFFI</sequence>
<dbReference type="PATRIC" id="fig|941280.3.peg.1094"/>
<dbReference type="Proteomes" id="UP000183316">
    <property type="component" value="Chromosome"/>
</dbReference>
<accession>A0A192C9B2</accession>
<protein>
    <submittedName>
        <fullName evidence="1">Uncharacterized protein</fullName>
    </submittedName>
</protein>
<reference evidence="1 2" key="1">
    <citation type="submission" date="2016-03" db="EMBL/GenBank/DDBJ databases">
        <title>Genome Sequence and Comparative Pathogenic Determinants of Uropathogenic Escherichia coli O25b:H4, a Clinical Isolate from Saudi Arabia.</title>
        <authorList>
            <person name="Alyamani E.A.J."/>
            <person name="Khiyami M.A."/>
            <person name="Booq R.Y."/>
            <person name="Bahwerth F.S."/>
            <person name="Vaisvil B."/>
            <person name="Schmitt D.P."/>
            <person name="Kapatral V."/>
        </authorList>
    </citation>
    <scope>NUCLEOTIDE SEQUENCE [LARGE SCALE GENOMIC DNA]</scope>
    <source>
        <strain evidence="1 2">O25b:H4</strain>
    </source>
</reference>
<organism evidence="1 2">
    <name type="scientific">Escherichia coli O25b:H4</name>
    <dbReference type="NCBI Taxonomy" id="941280"/>
    <lineage>
        <taxon>Bacteria</taxon>
        <taxon>Pseudomonadati</taxon>
        <taxon>Pseudomonadota</taxon>
        <taxon>Gammaproteobacteria</taxon>
        <taxon>Enterobacterales</taxon>
        <taxon>Enterobacteriaceae</taxon>
        <taxon>Escherichia</taxon>
    </lineage>
</organism>
<gene>
    <name evidence="1" type="ORF">WLH_01106</name>
</gene>
<evidence type="ECO:0000313" key="1">
    <source>
        <dbReference type="EMBL" id="ANK02367.1"/>
    </source>
</evidence>
<dbReference type="EMBL" id="CP015085">
    <property type="protein sequence ID" value="ANK02367.1"/>
    <property type="molecule type" value="Genomic_DNA"/>
</dbReference>
<evidence type="ECO:0000313" key="2">
    <source>
        <dbReference type="Proteomes" id="UP000183316"/>
    </source>
</evidence>
<dbReference type="AlphaFoldDB" id="A0A192C9B2"/>
<proteinExistence type="predicted"/>